<dbReference type="SUPFAM" id="SSF57552">
    <property type="entry name" value="Blood coagulation inhibitor (disintegrin)"/>
    <property type="match status" value="1"/>
</dbReference>
<feature type="non-terminal residue" evidence="2">
    <location>
        <position position="148"/>
    </location>
</feature>
<dbReference type="GO" id="GO:0005886">
    <property type="term" value="C:plasma membrane"/>
    <property type="evidence" value="ECO:0007669"/>
    <property type="project" value="TreeGrafter"/>
</dbReference>
<organism evidence="2 3">
    <name type="scientific">Marmota monax</name>
    <name type="common">Woodchuck</name>
    <dbReference type="NCBI Taxonomy" id="9995"/>
    <lineage>
        <taxon>Eukaryota</taxon>
        <taxon>Metazoa</taxon>
        <taxon>Chordata</taxon>
        <taxon>Craniata</taxon>
        <taxon>Vertebrata</taxon>
        <taxon>Euteleostomi</taxon>
        <taxon>Mammalia</taxon>
        <taxon>Eutheria</taxon>
        <taxon>Euarchontoglires</taxon>
        <taxon>Glires</taxon>
        <taxon>Rodentia</taxon>
        <taxon>Sciuromorpha</taxon>
        <taxon>Sciuridae</taxon>
        <taxon>Xerinae</taxon>
        <taxon>Marmotini</taxon>
        <taxon>Marmota</taxon>
    </lineage>
</organism>
<dbReference type="InterPro" id="IPR006586">
    <property type="entry name" value="ADAM_Cys-rich"/>
</dbReference>
<dbReference type="GO" id="GO:0008584">
    <property type="term" value="P:male gonad development"/>
    <property type="evidence" value="ECO:0007669"/>
    <property type="project" value="TreeGrafter"/>
</dbReference>
<dbReference type="Proteomes" id="UP000335636">
    <property type="component" value="Unassembled WGS sequence"/>
</dbReference>
<evidence type="ECO:0000313" key="2">
    <source>
        <dbReference type="EMBL" id="VTJ78567.1"/>
    </source>
</evidence>
<evidence type="ECO:0000313" key="3">
    <source>
        <dbReference type="Proteomes" id="UP000335636"/>
    </source>
</evidence>
<accession>A0A5E4C9F4</accession>
<dbReference type="AlphaFoldDB" id="A0A5E4C9F4"/>
<dbReference type="EMBL" id="CABDUW010001090">
    <property type="protein sequence ID" value="VTJ78567.1"/>
    <property type="molecule type" value="Genomic_DNA"/>
</dbReference>
<keyword evidence="3" id="KW-1185">Reference proteome</keyword>
<dbReference type="PANTHER" id="PTHR11905:SF26">
    <property type="entry name" value="A DISINTEGRIN AND METALLOPEPTIDASE DOMAIN 3"/>
    <property type="match status" value="1"/>
</dbReference>
<feature type="non-terminal residue" evidence="2">
    <location>
        <position position="1"/>
    </location>
</feature>
<gene>
    <name evidence="2" type="ORF">MONAX_5E034491</name>
</gene>
<name>A0A5E4C9F4_MARMO</name>
<comment type="caution">
    <text evidence="2">The sequence shown here is derived from an EMBL/GenBank/DDBJ whole genome shotgun (WGS) entry which is preliminary data.</text>
</comment>
<proteinExistence type="predicted"/>
<dbReference type="InterPro" id="IPR036436">
    <property type="entry name" value="Disintegrin_dom_sf"/>
</dbReference>
<dbReference type="GO" id="GO:0007155">
    <property type="term" value="P:cell adhesion"/>
    <property type="evidence" value="ECO:0007669"/>
    <property type="project" value="TreeGrafter"/>
</dbReference>
<evidence type="ECO:0000259" key="1">
    <source>
        <dbReference type="SMART" id="SM00608"/>
    </source>
</evidence>
<dbReference type="SMART" id="SM00608">
    <property type="entry name" value="ACR"/>
    <property type="match status" value="1"/>
</dbReference>
<dbReference type="PANTHER" id="PTHR11905">
    <property type="entry name" value="ADAM A DISINTEGRIN AND METALLOPROTEASE DOMAIN"/>
    <property type="match status" value="1"/>
</dbReference>
<dbReference type="Gene3D" id="4.10.70.10">
    <property type="entry name" value="Disintegrin domain"/>
    <property type="match status" value="1"/>
</dbReference>
<feature type="domain" description="ADAM cysteine-rich" evidence="1">
    <location>
        <begin position="35"/>
        <end position="147"/>
    </location>
</feature>
<dbReference type="GO" id="GO:0007339">
    <property type="term" value="P:binding of sperm to zona pellucida"/>
    <property type="evidence" value="ECO:0007669"/>
    <property type="project" value="TreeGrafter"/>
</dbReference>
<protein>
    <recommendedName>
        <fullName evidence="1">ADAM cysteine-rich domain-containing protein</fullName>
    </recommendedName>
</protein>
<sequence>LYERGHLCRRSRDDCDFAEFCNGTSEFCMPDVKAANLEPCHNYTAYCLYGLCRDPSRQYALNAPYICIEEVNFQNDKFGNCGKSCNFGFILCGKVVCSYGHTEVADMKDYDFQYTYLAGHVCVSAHLRNTSRPDDTYAHTANPCDEDR</sequence>
<reference evidence="2" key="1">
    <citation type="submission" date="2019-04" db="EMBL/GenBank/DDBJ databases">
        <authorList>
            <person name="Alioto T."/>
            <person name="Alioto T."/>
        </authorList>
    </citation>
    <scope>NUCLEOTIDE SEQUENCE [LARGE SCALE GENOMIC DNA]</scope>
</reference>
<dbReference type="Pfam" id="PF08516">
    <property type="entry name" value="ADAM_CR"/>
    <property type="match status" value="1"/>
</dbReference>